<protein>
    <recommendedName>
        <fullName evidence="6">Copper amine oxidase-like N-terminal domain-containing protein</fullName>
    </recommendedName>
</protein>
<dbReference type="OrthoDB" id="1357684at2"/>
<feature type="domain" description="Copper amine oxidase-like N-terminal" evidence="2">
    <location>
        <begin position="45"/>
        <end position="93"/>
    </location>
</feature>
<dbReference type="Pfam" id="PF07833">
    <property type="entry name" value="Cu_amine_oxidN1"/>
    <property type="match status" value="1"/>
</dbReference>
<proteinExistence type="predicted"/>
<accession>A0A328TS06</accession>
<evidence type="ECO:0000259" key="2">
    <source>
        <dbReference type="Pfam" id="PF07833"/>
    </source>
</evidence>
<evidence type="ECO:0008006" key="6">
    <source>
        <dbReference type="Google" id="ProtNLM"/>
    </source>
</evidence>
<dbReference type="InterPro" id="IPR012854">
    <property type="entry name" value="Cu_amine_oxidase-like_N"/>
</dbReference>
<keyword evidence="1" id="KW-0732">Signal</keyword>
<comment type="caution">
    <text evidence="4">The sequence shown here is derived from an EMBL/GenBank/DDBJ whole genome shotgun (WGS) entry which is preliminary data.</text>
</comment>
<dbReference type="AlphaFoldDB" id="A0A328TS06"/>
<feature type="signal peptide" evidence="1">
    <location>
        <begin position="1"/>
        <end position="28"/>
    </location>
</feature>
<keyword evidence="5" id="KW-1185">Reference proteome</keyword>
<feature type="chain" id="PRO_5016346141" description="Copper amine oxidase-like N-terminal domain-containing protein" evidence="1">
    <location>
        <begin position="29"/>
        <end position="201"/>
    </location>
</feature>
<reference evidence="4 5" key="1">
    <citation type="submission" date="2018-06" db="EMBL/GenBank/DDBJ databases">
        <title>Paenibacillus montanisoli sp. nov., isolated from mountain area soil.</title>
        <authorList>
            <person name="Wu M."/>
        </authorList>
    </citation>
    <scope>NUCLEOTIDE SEQUENCE [LARGE SCALE GENOMIC DNA]</scope>
    <source>
        <strain evidence="4 5">RA17</strain>
    </source>
</reference>
<sequence>MKSLRGFRGFIVGLLSGSMLMLAVPTMAATVKQFVLNEAAYPIEVNGSTYESEQLPVMNYKGSTYVPLRAVGDLLGATVGWDSAQKKVIITYGSGGPVQNNAFRNVHVTGSGGKYTVTGEGRIFEAMMSYAVEDGHNYLLEKNYMLSEGAPAWSAFKLSISIPANKLPANGTLMLQLFEYSAKDGSKINILNIPLETFGGE</sequence>
<evidence type="ECO:0000256" key="1">
    <source>
        <dbReference type="SAM" id="SignalP"/>
    </source>
</evidence>
<organism evidence="4 5">
    <name type="scientific">Paenibacillus montanisoli</name>
    <dbReference type="NCBI Taxonomy" id="2081970"/>
    <lineage>
        <taxon>Bacteria</taxon>
        <taxon>Bacillati</taxon>
        <taxon>Bacillota</taxon>
        <taxon>Bacilli</taxon>
        <taxon>Bacillales</taxon>
        <taxon>Paenibacillaceae</taxon>
        <taxon>Paenibacillus</taxon>
    </lineage>
</organism>
<evidence type="ECO:0000313" key="4">
    <source>
        <dbReference type="EMBL" id="RAP73349.1"/>
    </source>
</evidence>
<name>A0A328TS06_9BACL</name>
<dbReference type="Proteomes" id="UP000249260">
    <property type="component" value="Unassembled WGS sequence"/>
</dbReference>
<evidence type="ECO:0000259" key="3">
    <source>
        <dbReference type="Pfam" id="PF10648"/>
    </source>
</evidence>
<dbReference type="SUPFAM" id="SSF55383">
    <property type="entry name" value="Copper amine oxidase, domain N"/>
    <property type="match status" value="1"/>
</dbReference>
<dbReference type="InterPro" id="IPR018911">
    <property type="entry name" value="Gmad2_Ig-like_dom"/>
</dbReference>
<feature type="domain" description="Bacterial spore germination immunoglobulin-like" evidence="3">
    <location>
        <begin position="113"/>
        <end position="186"/>
    </location>
</feature>
<dbReference type="RefSeq" id="WP_112885490.1">
    <property type="nucleotide sequence ID" value="NZ_QLUW01000007.1"/>
</dbReference>
<gene>
    <name evidence="4" type="ORF">DL346_26910</name>
</gene>
<dbReference type="EMBL" id="QLUW01000007">
    <property type="protein sequence ID" value="RAP73349.1"/>
    <property type="molecule type" value="Genomic_DNA"/>
</dbReference>
<dbReference type="Pfam" id="PF10648">
    <property type="entry name" value="Gmad2"/>
    <property type="match status" value="1"/>
</dbReference>
<dbReference type="InterPro" id="IPR036582">
    <property type="entry name" value="Mao_N_sf"/>
</dbReference>
<evidence type="ECO:0000313" key="5">
    <source>
        <dbReference type="Proteomes" id="UP000249260"/>
    </source>
</evidence>